<keyword evidence="5 7" id="KW-0503">Monooxygenase</keyword>
<evidence type="ECO:0000256" key="7">
    <source>
        <dbReference type="RuleBase" id="RU000461"/>
    </source>
</evidence>
<evidence type="ECO:0000256" key="5">
    <source>
        <dbReference type="ARBA" id="ARBA00023033"/>
    </source>
</evidence>
<evidence type="ECO:0000313" key="8">
    <source>
        <dbReference type="EMBL" id="KAA6409717.1"/>
    </source>
</evidence>
<dbReference type="GO" id="GO:0020037">
    <property type="term" value="F:heme binding"/>
    <property type="evidence" value="ECO:0007669"/>
    <property type="project" value="InterPro"/>
</dbReference>
<dbReference type="PROSITE" id="PS00086">
    <property type="entry name" value="CYTOCHROME_P450"/>
    <property type="match status" value="1"/>
</dbReference>
<dbReference type="Proteomes" id="UP000324767">
    <property type="component" value="Unassembled WGS sequence"/>
</dbReference>
<protein>
    <submittedName>
        <fullName evidence="8">Cytochrome P450</fullName>
    </submittedName>
</protein>
<dbReference type="Pfam" id="PF00067">
    <property type="entry name" value="p450"/>
    <property type="match status" value="1"/>
</dbReference>
<gene>
    <name evidence="8" type="ORF">FRX48_06329</name>
</gene>
<dbReference type="PANTHER" id="PTHR46300">
    <property type="entry name" value="P450, PUTATIVE (EUROFUNG)-RELATED-RELATED"/>
    <property type="match status" value="1"/>
</dbReference>
<dbReference type="PRINTS" id="PR00463">
    <property type="entry name" value="EP450I"/>
</dbReference>
<organism evidence="8 9">
    <name type="scientific">Lasallia pustulata</name>
    <dbReference type="NCBI Taxonomy" id="136370"/>
    <lineage>
        <taxon>Eukaryota</taxon>
        <taxon>Fungi</taxon>
        <taxon>Dikarya</taxon>
        <taxon>Ascomycota</taxon>
        <taxon>Pezizomycotina</taxon>
        <taxon>Lecanoromycetes</taxon>
        <taxon>OSLEUM clade</taxon>
        <taxon>Umbilicariomycetidae</taxon>
        <taxon>Umbilicariales</taxon>
        <taxon>Umbilicariaceae</taxon>
        <taxon>Lasallia</taxon>
    </lineage>
</organism>
<dbReference type="InterPro" id="IPR001128">
    <property type="entry name" value="Cyt_P450"/>
</dbReference>
<dbReference type="PRINTS" id="PR00385">
    <property type="entry name" value="P450"/>
</dbReference>
<dbReference type="EMBL" id="VXIT01000010">
    <property type="protein sequence ID" value="KAA6409717.1"/>
    <property type="molecule type" value="Genomic_DNA"/>
</dbReference>
<dbReference type="GO" id="GO:0005506">
    <property type="term" value="F:iron ion binding"/>
    <property type="evidence" value="ECO:0007669"/>
    <property type="project" value="InterPro"/>
</dbReference>
<evidence type="ECO:0000313" key="9">
    <source>
        <dbReference type="Proteomes" id="UP000324767"/>
    </source>
</evidence>
<dbReference type="AlphaFoldDB" id="A0A5M8PJZ0"/>
<evidence type="ECO:0000256" key="3">
    <source>
        <dbReference type="ARBA" id="ARBA00023002"/>
    </source>
</evidence>
<keyword evidence="3 7" id="KW-0560">Oxidoreductase</keyword>
<comment type="cofactor">
    <cofactor evidence="6">
        <name>heme</name>
        <dbReference type="ChEBI" id="CHEBI:30413"/>
    </cofactor>
</comment>
<dbReference type="InterPro" id="IPR002401">
    <property type="entry name" value="Cyt_P450_E_grp-I"/>
</dbReference>
<dbReference type="OrthoDB" id="1055148at2759"/>
<dbReference type="Gene3D" id="1.10.630.10">
    <property type="entry name" value="Cytochrome P450"/>
    <property type="match status" value="1"/>
</dbReference>
<dbReference type="SUPFAM" id="SSF48264">
    <property type="entry name" value="Cytochrome P450"/>
    <property type="match status" value="1"/>
</dbReference>
<sequence>MPLSLLVVIAGALALAVGTVKLLRVGRRPAGYPPGPPTLPILGNLHLMPSRDPHLQFQKWAQEYGPVYSLILGTKTLIVLSSDKAVKDLLDKRSDIYSDRPDAYIAQDLIGGGMRVALMKYGPTWRMIRKMVHNILHVNAAKSYVPYQILENQRMLVNLLDTPDRFFDHIRRYANSLTTQMIYGFRTTDVDDPKLLRIFEGIEKVSQAAGLGTAALLDVYPILRYLPNICAPIRPYAKALHKSEHDLFLGNWMDAKNAIKNGTAKHSFCVNIIKAQEVSQFSDSLAGYIGGNLLEAGSETTADTLVGFVQAMLVFPDVQQRAQEEIDRVVGPDRLPTMADEPNLPYIRACVKETLRWMPTVPLGIPHAVIRDDAYMGYTIPKGAGVALNIWAIHMDPARHPSPRTFSPLRYIHDVQTAAAAALNPDPAARDHFGFGAGRRICPGMHIAERSLFIGIARMLWAFSMERPTDREGRQVVPDIERFTQGLAMMPEPFEARFRVRGKGREEVVRREWREASGGLDERGQWRVVPKGMALGSVAKGGEGDGYCGVAVGFKGDGGEVGRGEWVLGAGVGARLGWRTRD</sequence>
<name>A0A5M8PJZ0_9LECA</name>
<comment type="similarity">
    <text evidence="1 7">Belongs to the cytochrome P450 family.</text>
</comment>
<dbReference type="InterPro" id="IPR017972">
    <property type="entry name" value="Cyt_P450_CS"/>
</dbReference>
<dbReference type="GO" id="GO:0016705">
    <property type="term" value="F:oxidoreductase activity, acting on paired donors, with incorporation or reduction of molecular oxygen"/>
    <property type="evidence" value="ECO:0007669"/>
    <property type="project" value="InterPro"/>
</dbReference>
<comment type="caution">
    <text evidence="8">The sequence shown here is derived from an EMBL/GenBank/DDBJ whole genome shotgun (WGS) entry which is preliminary data.</text>
</comment>
<evidence type="ECO:0000256" key="2">
    <source>
        <dbReference type="ARBA" id="ARBA00022723"/>
    </source>
</evidence>
<evidence type="ECO:0000256" key="1">
    <source>
        <dbReference type="ARBA" id="ARBA00010617"/>
    </source>
</evidence>
<reference evidence="8 9" key="1">
    <citation type="submission" date="2019-09" db="EMBL/GenBank/DDBJ databases">
        <title>The hologenome of the rock-dwelling lichen Lasallia pustulata.</title>
        <authorList>
            <person name="Greshake Tzovaras B."/>
            <person name="Segers F."/>
            <person name="Bicker A."/>
            <person name="Dal Grande F."/>
            <person name="Otte J."/>
            <person name="Hankeln T."/>
            <person name="Schmitt I."/>
            <person name="Ebersberger I."/>
        </authorList>
    </citation>
    <scope>NUCLEOTIDE SEQUENCE [LARGE SCALE GENOMIC DNA]</scope>
    <source>
        <strain evidence="8">A1-1</strain>
    </source>
</reference>
<evidence type="ECO:0000256" key="6">
    <source>
        <dbReference type="PIRSR" id="PIRSR602401-1"/>
    </source>
</evidence>
<keyword evidence="2 6" id="KW-0479">Metal-binding</keyword>
<feature type="binding site" description="axial binding residue" evidence="6">
    <location>
        <position position="442"/>
    </location>
    <ligand>
        <name>heme</name>
        <dbReference type="ChEBI" id="CHEBI:30413"/>
    </ligand>
    <ligandPart>
        <name>Fe</name>
        <dbReference type="ChEBI" id="CHEBI:18248"/>
    </ligandPart>
</feature>
<dbReference type="CDD" id="cd11065">
    <property type="entry name" value="CYP64-like"/>
    <property type="match status" value="1"/>
</dbReference>
<dbReference type="PANTHER" id="PTHR46300:SF2">
    <property type="entry name" value="CYTOCHROME P450 MONOOXYGENASE ALNH-RELATED"/>
    <property type="match status" value="1"/>
</dbReference>
<dbReference type="InterPro" id="IPR036396">
    <property type="entry name" value="Cyt_P450_sf"/>
</dbReference>
<accession>A0A5M8PJZ0</accession>
<keyword evidence="6 7" id="KW-0349">Heme</keyword>
<evidence type="ECO:0000256" key="4">
    <source>
        <dbReference type="ARBA" id="ARBA00023004"/>
    </source>
</evidence>
<proteinExistence type="inferred from homology"/>
<dbReference type="InterPro" id="IPR050364">
    <property type="entry name" value="Cytochrome_P450_fung"/>
</dbReference>
<keyword evidence="4 6" id="KW-0408">Iron</keyword>
<dbReference type="GO" id="GO:0004497">
    <property type="term" value="F:monooxygenase activity"/>
    <property type="evidence" value="ECO:0007669"/>
    <property type="project" value="UniProtKB-KW"/>
</dbReference>